<name>A0ACC0ABN6_CATRO</name>
<accession>A0ACC0ABN6</accession>
<gene>
    <name evidence="1" type="ORF">M9H77_25636</name>
</gene>
<evidence type="ECO:0000313" key="1">
    <source>
        <dbReference type="EMBL" id="KAI5656843.1"/>
    </source>
</evidence>
<dbReference type="EMBL" id="CM044706">
    <property type="protein sequence ID" value="KAI5656843.1"/>
    <property type="molecule type" value="Genomic_DNA"/>
</dbReference>
<comment type="caution">
    <text evidence="1">The sequence shown here is derived from an EMBL/GenBank/DDBJ whole genome shotgun (WGS) entry which is preliminary data.</text>
</comment>
<protein>
    <submittedName>
        <fullName evidence="1">Uncharacterized protein</fullName>
    </submittedName>
</protein>
<sequence length="205" mass="23602">MTNKYKKRLGEGSWGKDIMLDQVKVLKRKLADEEAANAKLEDTNSSLTEINEYLIDECAVKDGKIQSLNVLLSLAHQELKKHKVELTRKCQKNDTMTSELLELVDNDRKLLPRIKDELISNFYESTDGEQLIDEILKENPNLKLPSIVDFYYKKDAEYPIFPWNARRSSGIEDSSAEYEELSLGNEQDDRGDHAKAAKRAKMKTY</sequence>
<evidence type="ECO:0000313" key="2">
    <source>
        <dbReference type="Proteomes" id="UP001060085"/>
    </source>
</evidence>
<organism evidence="1 2">
    <name type="scientific">Catharanthus roseus</name>
    <name type="common">Madagascar periwinkle</name>
    <name type="synonym">Vinca rosea</name>
    <dbReference type="NCBI Taxonomy" id="4058"/>
    <lineage>
        <taxon>Eukaryota</taxon>
        <taxon>Viridiplantae</taxon>
        <taxon>Streptophyta</taxon>
        <taxon>Embryophyta</taxon>
        <taxon>Tracheophyta</taxon>
        <taxon>Spermatophyta</taxon>
        <taxon>Magnoliopsida</taxon>
        <taxon>eudicotyledons</taxon>
        <taxon>Gunneridae</taxon>
        <taxon>Pentapetalae</taxon>
        <taxon>asterids</taxon>
        <taxon>lamiids</taxon>
        <taxon>Gentianales</taxon>
        <taxon>Apocynaceae</taxon>
        <taxon>Rauvolfioideae</taxon>
        <taxon>Vinceae</taxon>
        <taxon>Catharanthinae</taxon>
        <taxon>Catharanthus</taxon>
    </lineage>
</organism>
<reference evidence="2" key="1">
    <citation type="journal article" date="2023" name="Nat. Plants">
        <title>Single-cell RNA sequencing provides a high-resolution roadmap for understanding the multicellular compartmentation of specialized metabolism.</title>
        <authorList>
            <person name="Sun S."/>
            <person name="Shen X."/>
            <person name="Li Y."/>
            <person name="Li Y."/>
            <person name="Wang S."/>
            <person name="Li R."/>
            <person name="Zhang H."/>
            <person name="Shen G."/>
            <person name="Guo B."/>
            <person name="Wei J."/>
            <person name="Xu J."/>
            <person name="St-Pierre B."/>
            <person name="Chen S."/>
            <person name="Sun C."/>
        </authorList>
    </citation>
    <scope>NUCLEOTIDE SEQUENCE [LARGE SCALE GENOMIC DNA]</scope>
</reference>
<dbReference type="Proteomes" id="UP001060085">
    <property type="component" value="Linkage Group LG06"/>
</dbReference>
<proteinExistence type="predicted"/>
<keyword evidence="2" id="KW-1185">Reference proteome</keyword>